<proteinExistence type="predicted"/>
<dbReference type="SUPFAM" id="SSF52540">
    <property type="entry name" value="P-loop containing nucleoside triphosphate hydrolases"/>
    <property type="match status" value="1"/>
</dbReference>
<dbReference type="Proteomes" id="UP000190074">
    <property type="component" value="Unassembled WGS sequence"/>
</dbReference>
<name>A0A1T8V9V6_9MYCO</name>
<sequence length="338" mass="36132">MAAADQPSTNGQSTPAAAVWKMLAKKLSSGAYAGSSDDLVRGVERLLGEASWSPLLEGGVTDHLDPQARSVRLFGPVGSGKTTCARRIVRQAIAAGRHVTVICSTFPGSPATEEYSFNNAAGLSLTVRDAEVFRTPENGCRSTLQHEHLEAIWNEFSTGGPETVVVDALLPPNDLRALVGALHRALSQRADTTLVVSVSHLDDCDESSSMPIVFDTEIVLPGDQYVDREQIRRALERLASDDFTHERLVVCAAGGGIAESPAEGQIISWFPPLSSQERFLARNRSQSLEGPASSIAVGDRKLTCGLMKGPDRVLSELRMEQAPAVSRLAPSLGPRRGP</sequence>
<evidence type="ECO:0000313" key="1">
    <source>
        <dbReference type="EMBL" id="SKN01841.1"/>
    </source>
</evidence>
<organism evidence="1 2">
    <name type="scientific">Mycobacteroides abscessus subsp. massiliense</name>
    <dbReference type="NCBI Taxonomy" id="1962118"/>
    <lineage>
        <taxon>Bacteria</taxon>
        <taxon>Bacillati</taxon>
        <taxon>Actinomycetota</taxon>
        <taxon>Actinomycetes</taxon>
        <taxon>Mycobacteriales</taxon>
        <taxon>Mycobacteriaceae</taxon>
        <taxon>Mycobacteroides</taxon>
        <taxon>Mycobacteroides abscessus</taxon>
    </lineage>
</organism>
<gene>
    <name evidence="1" type="ORF">SAMEA2259716_05771</name>
</gene>
<dbReference type="Gene3D" id="3.40.50.300">
    <property type="entry name" value="P-loop containing nucleotide triphosphate hydrolases"/>
    <property type="match status" value="1"/>
</dbReference>
<protein>
    <submittedName>
        <fullName evidence="1">Uncharacterized protein</fullName>
    </submittedName>
</protein>
<dbReference type="RefSeq" id="WP_079636347.1">
    <property type="nucleotide sequence ID" value="NZ_FVGW01000023.1"/>
</dbReference>
<accession>A0A1T8V9V6</accession>
<reference evidence="1 2" key="1">
    <citation type="submission" date="2016-11" db="EMBL/GenBank/DDBJ databases">
        <authorList>
            <consortium name="Pathogen Informatics"/>
        </authorList>
    </citation>
    <scope>NUCLEOTIDE SEQUENCE [LARGE SCALE GENOMIC DNA]</scope>
    <source>
        <strain evidence="1 2">911</strain>
    </source>
</reference>
<dbReference type="AlphaFoldDB" id="A0A1T8V9V6"/>
<evidence type="ECO:0000313" key="2">
    <source>
        <dbReference type="Proteomes" id="UP000190074"/>
    </source>
</evidence>
<dbReference type="InterPro" id="IPR027417">
    <property type="entry name" value="P-loop_NTPase"/>
</dbReference>
<dbReference type="EMBL" id="FVGW01000023">
    <property type="protein sequence ID" value="SKN01841.1"/>
    <property type="molecule type" value="Genomic_DNA"/>
</dbReference>